<organism evidence="4 5">
    <name type="scientific">Candidatus Segetimicrobium genomatis</name>
    <dbReference type="NCBI Taxonomy" id="2569760"/>
    <lineage>
        <taxon>Bacteria</taxon>
        <taxon>Bacillati</taxon>
        <taxon>Candidatus Sysuimicrobiota</taxon>
        <taxon>Candidatus Sysuimicrobiia</taxon>
        <taxon>Candidatus Sysuimicrobiales</taxon>
        <taxon>Candidatus Segetimicrobiaceae</taxon>
        <taxon>Candidatus Segetimicrobium</taxon>
    </lineage>
</organism>
<evidence type="ECO:0000313" key="5">
    <source>
        <dbReference type="Proteomes" id="UP000318509"/>
    </source>
</evidence>
<comment type="similarity">
    <text evidence="1">Belongs to the non-flavoprotein flavin reductase family.</text>
</comment>
<protein>
    <submittedName>
        <fullName evidence="4">Flavin reductase family protein</fullName>
    </submittedName>
</protein>
<keyword evidence="2" id="KW-0560">Oxidoreductase</keyword>
<dbReference type="AlphaFoldDB" id="A0A537K858"/>
<comment type="caution">
    <text evidence="4">The sequence shown here is derived from an EMBL/GenBank/DDBJ whole genome shotgun (WGS) entry which is preliminary data.</text>
</comment>
<dbReference type="PANTHER" id="PTHR30466">
    <property type="entry name" value="FLAVIN REDUCTASE"/>
    <property type="match status" value="1"/>
</dbReference>
<reference evidence="4 5" key="1">
    <citation type="journal article" date="2019" name="Nat. Microbiol.">
        <title>Mediterranean grassland soil C-N compound turnover is dependent on rainfall and depth, and is mediated by genomically divergent microorganisms.</title>
        <authorList>
            <person name="Diamond S."/>
            <person name="Andeer P.F."/>
            <person name="Li Z."/>
            <person name="Crits-Christoph A."/>
            <person name="Burstein D."/>
            <person name="Anantharaman K."/>
            <person name="Lane K.R."/>
            <person name="Thomas B.C."/>
            <person name="Pan C."/>
            <person name="Northen T.R."/>
            <person name="Banfield J.F."/>
        </authorList>
    </citation>
    <scope>NUCLEOTIDE SEQUENCE [LARGE SCALE GENOMIC DNA]</scope>
    <source>
        <strain evidence="4">NP_3</strain>
    </source>
</reference>
<dbReference type="InterPro" id="IPR012349">
    <property type="entry name" value="Split_barrel_FMN-bd"/>
</dbReference>
<evidence type="ECO:0000313" key="4">
    <source>
        <dbReference type="EMBL" id="TMI91920.1"/>
    </source>
</evidence>
<dbReference type="GO" id="GO:0010181">
    <property type="term" value="F:FMN binding"/>
    <property type="evidence" value="ECO:0007669"/>
    <property type="project" value="InterPro"/>
</dbReference>
<gene>
    <name evidence="4" type="ORF">E6H00_03325</name>
</gene>
<dbReference type="SMART" id="SM00903">
    <property type="entry name" value="Flavin_Reduct"/>
    <property type="match status" value="1"/>
</dbReference>
<evidence type="ECO:0000256" key="1">
    <source>
        <dbReference type="ARBA" id="ARBA00008898"/>
    </source>
</evidence>
<dbReference type="GO" id="GO:0042602">
    <property type="term" value="F:riboflavin reductase (NADPH) activity"/>
    <property type="evidence" value="ECO:0007669"/>
    <property type="project" value="TreeGrafter"/>
</dbReference>
<evidence type="ECO:0000256" key="2">
    <source>
        <dbReference type="ARBA" id="ARBA00023002"/>
    </source>
</evidence>
<proteinExistence type="inferred from homology"/>
<dbReference type="InterPro" id="IPR002563">
    <property type="entry name" value="Flavin_Rdtase-like_dom"/>
</dbReference>
<dbReference type="Pfam" id="PF01613">
    <property type="entry name" value="Flavin_Reduct"/>
    <property type="match status" value="1"/>
</dbReference>
<dbReference type="EMBL" id="VBAK01000078">
    <property type="protein sequence ID" value="TMI91920.1"/>
    <property type="molecule type" value="Genomic_DNA"/>
</dbReference>
<name>A0A537K858_9BACT</name>
<dbReference type="Proteomes" id="UP000318509">
    <property type="component" value="Unassembled WGS sequence"/>
</dbReference>
<dbReference type="SUPFAM" id="SSF50475">
    <property type="entry name" value="FMN-binding split barrel"/>
    <property type="match status" value="1"/>
</dbReference>
<sequence length="160" mass="16974">MDPAARKQVLRLLHYGLYVLTAASGNDLAAGTVTWLSQASFTPLLVMAGIRRDGHVHAVLGQSRAFAVNVVGAAQQEIASAFFRPANVEGGRINGYAFERGPATGAPLLTDLPAWFEARVTDAVHRGDHTVFVAEVVACGVRTPGARSLALFETPWSYAG</sequence>
<accession>A0A537K858</accession>
<evidence type="ECO:0000259" key="3">
    <source>
        <dbReference type="SMART" id="SM00903"/>
    </source>
</evidence>
<dbReference type="Gene3D" id="2.30.110.10">
    <property type="entry name" value="Electron Transport, Fmn-binding Protein, Chain A"/>
    <property type="match status" value="1"/>
</dbReference>
<dbReference type="InterPro" id="IPR050268">
    <property type="entry name" value="NADH-dep_flavin_reductase"/>
</dbReference>
<feature type="domain" description="Flavin reductase like" evidence="3">
    <location>
        <begin position="10"/>
        <end position="158"/>
    </location>
</feature>
<dbReference type="PANTHER" id="PTHR30466:SF11">
    <property type="entry name" value="FLAVIN-DEPENDENT MONOOXYGENASE, REDUCTASE SUBUNIT HSAB"/>
    <property type="match status" value="1"/>
</dbReference>